<feature type="transmembrane region" description="Helical" evidence="1">
    <location>
        <begin position="27"/>
        <end position="49"/>
    </location>
</feature>
<protein>
    <submittedName>
        <fullName evidence="2">Uncharacterized protein</fullName>
    </submittedName>
</protein>
<evidence type="ECO:0000313" key="3">
    <source>
        <dbReference type="Proteomes" id="UP001153620"/>
    </source>
</evidence>
<evidence type="ECO:0000256" key="1">
    <source>
        <dbReference type="SAM" id="Phobius"/>
    </source>
</evidence>
<evidence type="ECO:0000313" key="2">
    <source>
        <dbReference type="EMBL" id="CAH1719052.1"/>
    </source>
</evidence>
<keyword evidence="1" id="KW-1133">Transmembrane helix</keyword>
<dbReference type="PANTHER" id="PTHR36694">
    <property type="entry name" value="PASIFLORA 1, ISOFORM A-RELATED"/>
    <property type="match status" value="1"/>
</dbReference>
<keyword evidence="3" id="KW-1185">Reference proteome</keyword>
<gene>
    <name evidence="2" type="ORF">CHIRRI_LOCUS6393</name>
</gene>
<accession>A0A9P0NGK9</accession>
<reference evidence="2" key="1">
    <citation type="submission" date="2022-01" db="EMBL/GenBank/DDBJ databases">
        <authorList>
            <person name="King R."/>
        </authorList>
    </citation>
    <scope>NUCLEOTIDE SEQUENCE</scope>
</reference>
<reference evidence="2" key="2">
    <citation type="submission" date="2022-10" db="EMBL/GenBank/DDBJ databases">
        <authorList>
            <consortium name="ENA_rothamsted_submissions"/>
            <consortium name="culmorum"/>
            <person name="King R."/>
        </authorList>
    </citation>
    <scope>NUCLEOTIDE SEQUENCE</scope>
</reference>
<dbReference type="AlphaFoldDB" id="A0A9P0NGK9"/>
<name>A0A9P0NGK9_9DIPT</name>
<feature type="transmembrane region" description="Helical" evidence="1">
    <location>
        <begin position="69"/>
        <end position="92"/>
    </location>
</feature>
<keyword evidence="1" id="KW-0812">Transmembrane</keyword>
<sequence>MKTTVLYHYHRPERRNGLCRTFNTKHCAITSAIYSLNVSILVVLLYSWQINVNTRKSQILGDVYYGVQISYYAIIGSHLSIIVLSVALFIGINAENVPLIAPWMIGILLFMSIEGICTVYANVLRDHINGHFDGLCKAEVIFFIARAIFNSMAIYAVVKFYHVIRSGISFKANETVIEL</sequence>
<feature type="transmembrane region" description="Helical" evidence="1">
    <location>
        <begin position="99"/>
        <end position="121"/>
    </location>
</feature>
<organism evidence="2 3">
    <name type="scientific">Chironomus riparius</name>
    <dbReference type="NCBI Taxonomy" id="315576"/>
    <lineage>
        <taxon>Eukaryota</taxon>
        <taxon>Metazoa</taxon>
        <taxon>Ecdysozoa</taxon>
        <taxon>Arthropoda</taxon>
        <taxon>Hexapoda</taxon>
        <taxon>Insecta</taxon>
        <taxon>Pterygota</taxon>
        <taxon>Neoptera</taxon>
        <taxon>Endopterygota</taxon>
        <taxon>Diptera</taxon>
        <taxon>Nematocera</taxon>
        <taxon>Chironomoidea</taxon>
        <taxon>Chironomidae</taxon>
        <taxon>Chironominae</taxon>
        <taxon>Chironomus</taxon>
    </lineage>
</organism>
<dbReference type="Proteomes" id="UP001153620">
    <property type="component" value="Chromosome 2"/>
</dbReference>
<dbReference type="EMBL" id="OU895878">
    <property type="protein sequence ID" value="CAH1719052.1"/>
    <property type="molecule type" value="Genomic_DNA"/>
</dbReference>
<dbReference type="OrthoDB" id="3437960at2759"/>
<keyword evidence="1" id="KW-0472">Membrane</keyword>
<dbReference type="PANTHER" id="PTHR36694:SF10">
    <property type="entry name" value="MARVEL DOMAIN-CONTAINING PROTEIN"/>
    <property type="match status" value="1"/>
</dbReference>
<feature type="transmembrane region" description="Helical" evidence="1">
    <location>
        <begin position="141"/>
        <end position="161"/>
    </location>
</feature>
<proteinExistence type="predicted"/>